<dbReference type="InterPro" id="IPR002634">
    <property type="entry name" value="BolA"/>
</dbReference>
<dbReference type="Proteomes" id="UP000321595">
    <property type="component" value="Chromosome"/>
</dbReference>
<sequence length="84" mass="9464">MMEPDRIEEMIRAALPDATVLVKDLTGTRDHFSVTVVSPEFEGLLPLKQHRKVNSALSEPLASGEIHALQLNTYTPKQWETINH</sequence>
<gene>
    <name evidence="3" type="ORF">FRD01_06820</name>
</gene>
<keyword evidence="4" id="KW-1185">Reference proteome</keyword>
<accession>A0A5B8XPS2</accession>
<name>A0A5B8XPS2_9DELT</name>
<dbReference type="PIRSF" id="PIRSF003113">
    <property type="entry name" value="BolA"/>
    <property type="match status" value="1"/>
</dbReference>
<evidence type="ECO:0000313" key="4">
    <source>
        <dbReference type="Proteomes" id="UP000321595"/>
    </source>
</evidence>
<dbReference type="InterPro" id="IPR050961">
    <property type="entry name" value="BolA/IbaG_stress_morph_reg"/>
</dbReference>
<comment type="similarity">
    <text evidence="1 2">Belongs to the BolA/IbaG family.</text>
</comment>
<dbReference type="OrthoDB" id="9796738at2"/>
<dbReference type="AlphaFoldDB" id="A0A5B8XPS2"/>
<dbReference type="KEGG" id="bbae:FRD01_06820"/>
<evidence type="ECO:0000256" key="1">
    <source>
        <dbReference type="ARBA" id="ARBA00005578"/>
    </source>
</evidence>
<dbReference type="PANTHER" id="PTHR46229:SF2">
    <property type="entry name" value="BOLA-LIKE PROTEIN 1"/>
    <property type="match status" value="1"/>
</dbReference>
<evidence type="ECO:0000313" key="3">
    <source>
        <dbReference type="EMBL" id="QED26958.1"/>
    </source>
</evidence>
<proteinExistence type="inferred from homology"/>
<evidence type="ECO:0000256" key="2">
    <source>
        <dbReference type="RuleBase" id="RU003860"/>
    </source>
</evidence>
<dbReference type="InterPro" id="IPR036065">
    <property type="entry name" value="BolA-like_sf"/>
</dbReference>
<dbReference type="SUPFAM" id="SSF82657">
    <property type="entry name" value="BolA-like"/>
    <property type="match status" value="1"/>
</dbReference>
<protein>
    <submittedName>
        <fullName evidence="3">BolA family transcriptional regulator</fullName>
    </submittedName>
</protein>
<reference evidence="3 4" key="1">
    <citation type="submission" date="2019-08" db="EMBL/GenBank/DDBJ databases">
        <authorList>
            <person name="Liang Q."/>
        </authorList>
    </citation>
    <scope>NUCLEOTIDE SEQUENCE [LARGE SCALE GENOMIC DNA]</scope>
    <source>
        <strain evidence="3 4">V1718</strain>
    </source>
</reference>
<dbReference type="EMBL" id="CP042467">
    <property type="protein sequence ID" value="QED26958.1"/>
    <property type="molecule type" value="Genomic_DNA"/>
</dbReference>
<dbReference type="RefSeq" id="WP_146958643.1">
    <property type="nucleotide sequence ID" value="NZ_CP042467.1"/>
</dbReference>
<dbReference type="Pfam" id="PF01722">
    <property type="entry name" value="BolA"/>
    <property type="match status" value="1"/>
</dbReference>
<dbReference type="Gene3D" id="3.30.300.90">
    <property type="entry name" value="BolA-like"/>
    <property type="match status" value="1"/>
</dbReference>
<dbReference type="PANTHER" id="PTHR46229">
    <property type="entry name" value="BOLA TRANSCRIPTION REGULATOR"/>
    <property type="match status" value="1"/>
</dbReference>
<organism evidence="3 4">
    <name type="scientific">Microvenator marinus</name>
    <dbReference type="NCBI Taxonomy" id="2600177"/>
    <lineage>
        <taxon>Bacteria</taxon>
        <taxon>Deltaproteobacteria</taxon>
        <taxon>Bradymonadales</taxon>
        <taxon>Microvenatoraceae</taxon>
        <taxon>Microvenator</taxon>
    </lineage>
</organism>